<evidence type="ECO:0000313" key="1">
    <source>
        <dbReference type="EMBL" id="HJB13258.1"/>
    </source>
</evidence>
<name>A0A9D2LIF5_9FIRM</name>
<gene>
    <name evidence="1" type="ORF">H9787_06060</name>
</gene>
<protein>
    <submittedName>
        <fullName evidence="1">Uncharacterized protein</fullName>
    </submittedName>
</protein>
<comment type="caution">
    <text evidence="1">The sequence shown here is derived from an EMBL/GenBank/DDBJ whole genome shotgun (WGS) entry which is preliminary data.</text>
</comment>
<reference evidence="1" key="2">
    <citation type="submission" date="2021-04" db="EMBL/GenBank/DDBJ databases">
        <authorList>
            <person name="Gilroy R."/>
        </authorList>
    </citation>
    <scope>NUCLEOTIDE SEQUENCE</scope>
    <source>
        <strain evidence="1">ChiBcec18-1249</strain>
    </source>
</reference>
<organism evidence="1 2">
    <name type="scientific">Candidatus Oscillibacter excrementigallinarum</name>
    <dbReference type="NCBI Taxonomy" id="2838716"/>
    <lineage>
        <taxon>Bacteria</taxon>
        <taxon>Bacillati</taxon>
        <taxon>Bacillota</taxon>
        <taxon>Clostridia</taxon>
        <taxon>Eubacteriales</taxon>
        <taxon>Oscillospiraceae</taxon>
        <taxon>Oscillibacter</taxon>
    </lineage>
</organism>
<accession>A0A9D2LIF5</accession>
<dbReference type="AlphaFoldDB" id="A0A9D2LIF5"/>
<reference evidence="1" key="1">
    <citation type="journal article" date="2021" name="PeerJ">
        <title>Extensive microbial diversity within the chicken gut microbiome revealed by metagenomics and culture.</title>
        <authorList>
            <person name="Gilroy R."/>
            <person name="Ravi A."/>
            <person name="Getino M."/>
            <person name="Pursley I."/>
            <person name="Horton D.L."/>
            <person name="Alikhan N.F."/>
            <person name="Baker D."/>
            <person name="Gharbi K."/>
            <person name="Hall N."/>
            <person name="Watson M."/>
            <person name="Adriaenssens E.M."/>
            <person name="Foster-Nyarko E."/>
            <person name="Jarju S."/>
            <person name="Secka A."/>
            <person name="Antonio M."/>
            <person name="Oren A."/>
            <person name="Chaudhuri R.R."/>
            <person name="La Ragione R."/>
            <person name="Hildebrand F."/>
            <person name="Pallen M.J."/>
        </authorList>
    </citation>
    <scope>NUCLEOTIDE SEQUENCE</scope>
    <source>
        <strain evidence="1">ChiBcec18-1249</strain>
    </source>
</reference>
<dbReference type="Proteomes" id="UP000823824">
    <property type="component" value="Unassembled WGS sequence"/>
</dbReference>
<sequence>MMKLNKFGAAPARQGACVVGRSKLKDTDTISYALDLNETNVQAIFNRCIAKEGTPEDQCFNSILFSRLRGYSPDAERIVVFNRENFLANKKYIQYLYGQLKNVHAGNKTLQINEAFLTYSGTHWTTNKGVLLEFLYLGGTGDEHPLICIFDSKTNSTELNMGNITPTLSPKDPAFPTWWEAHKAEWEAE</sequence>
<evidence type="ECO:0000313" key="2">
    <source>
        <dbReference type="Proteomes" id="UP000823824"/>
    </source>
</evidence>
<dbReference type="EMBL" id="DWZJ01000050">
    <property type="protein sequence ID" value="HJB13258.1"/>
    <property type="molecule type" value="Genomic_DNA"/>
</dbReference>
<proteinExistence type="predicted"/>